<dbReference type="Proteomes" id="UP000465866">
    <property type="component" value="Chromosome"/>
</dbReference>
<name>A0A7I7L389_9MYCO</name>
<dbReference type="PANTHER" id="PTHR42748">
    <property type="entry name" value="NITROGEN METABOLITE REPRESSION PROTEIN NMRA FAMILY MEMBER"/>
    <property type="match status" value="1"/>
</dbReference>
<protein>
    <submittedName>
        <fullName evidence="4">Nucleotide-diphosphate-sugar epimerase</fullName>
    </submittedName>
</protein>
<dbReference type="InterPro" id="IPR008030">
    <property type="entry name" value="NmrA-like"/>
</dbReference>
<dbReference type="CDD" id="cd05251">
    <property type="entry name" value="NmrA_like_SDR_a"/>
    <property type="match status" value="1"/>
</dbReference>
<evidence type="ECO:0000313" key="5">
    <source>
        <dbReference type="Proteomes" id="UP000465866"/>
    </source>
</evidence>
<evidence type="ECO:0000313" key="4">
    <source>
        <dbReference type="EMBL" id="BBX48544.1"/>
    </source>
</evidence>
<gene>
    <name evidence="4" type="ORF">MCOO_45590</name>
</gene>
<dbReference type="PANTHER" id="PTHR42748:SF7">
    <property type="entry name" value="NMRA LIKE REDOX SENSOR 1-RELATED"/>
    <property type="match status" value="1"/>
</dbReference>
<reference evidence="4 5" key="1">
    <citation type="journal article" date="2019" name="Emerg. Microbes Infect.">
        <title>Comprehensive subspecies identification of 175 nontuberculous mycobacteria species based on 7547 genomic profiles.</title>
        <authorList>
            <person name="Matsumoto Y."/>
            <person name="Kinjo T."/>
            <person name="Motooka D."/>
            <person name="Nabeya D."/>
            <person name="Jung N."/>
            <person name="Uechi K."/>
            <person name="Horii T."/>
            <person name="Iida T."/>
            <person name="Fujita J."/>
            <person name="Nakamura S."/>
        </authorList>
    </citation>
    <scope>NUCLEOTIDE SEQUENCE [LARGE SCALE GENOMIC DNA]</scope>
    <source>
        <strain evidence="4 5">JCM 12404</strain>
    </source>
</reference>
<dbReference type="Pfam" id="PF05368">
    <property type="entry name" value="NmrA"/>
    <property type="match status" value="1"/>
</dbReference>
<evidence type="ECO:0000259" key="3">
    <source>
        <dbReference type="Pfam" id="PF05368"/>
    </source>
</evidence>
<keyword evidence="2" id="KW-0521">NADP</keyword>
<evidence type="ECO:0000256" key="1">
    <source>
        <dbReference type="ARBA" id="ARBA00006328"/>
    </source>
</evidence>
<keyword evidence="5" id="KW-1185">Reference proteome</keyword>
<dbReference type="RefSeq" id="WP_163780395.1">
    <property type="nucleotide sequence ID" value="NZ_AP022569.1"/>
</dbReference>
<dbReference type="EMBL" id="AP022569">
    <property type="protein sequence ID" value="BBX48544.1"/>
    <property type="molecule type" value="Genomic_DNA"/>
</dbReference>
<dbReference type="InterPro" id="IPR036291">
    <property type="entry name" value="NAD(P)-bd_dom_sf"/>
</dbReference>
<comment type="similarity">
    <text evidence="1">Belongs to the NmrA-type oxidoreductase family.</text>
</comment>
<dbReference type="InterPro" id="IPR051164">
    <property type="entry name" value="NmrA-like_oxidored"/>
</dbReference>
<dbReference type="SUPFAM" id="SSF51735">
    <property type="entry name" value="NAD(P)-binding Rossmann-fold domains"/>
    <property type="match status" value="1"/>
</dbReference>
<proteinExistence type="inferred from homology"/>
<feature type="domain" description="NmrA-like" evidence="3">
    <location>
        <begin position="4"/>
        <end position="292"/>
    </location>
</feature>
<dbReference type="AlphaFoldDB" id="A0A7I7L389"/>
<dbReference type="Gene3D" id="3.90.25.10">
    <property type="entry name" value="UDP-galactose 4-epimerase, domain 1"/>
    <property type="match status" value="1"/>
</dbReference>
<sequence length="334" mass="36415">MNENKRIAVVGATGTQGGGLVRAILADAEHEYAARALTRNANSANAQALTTAGAEVVEANLDDEVSMRKAFDGAHGAFVVTAYFAVRSPEDESRRTAAEMELEQAEVAARAAKDAGVAHLVWSTLEDTRTRFANPDEVPTLEGRYKVPHFDAKAEADEIFVRYGVPTTFLRTSFFFENLFMFPGFGPVRAPSGELVLALPMADQPVPGIAVDDIGKSALGIFKRGPELIGKTVSIAGDHLTGDGYAAALTEALGEKVSYRPVSWDEFRTLPFPGAVEMGNMFQYFAEDSERYSRDRDLAVVRELNPELQSFRDWLAVHKDQIPRDSSAIPQVTK</sequence>
<accession>A0A7I7L389</accession>
<dbReference type="KEGG" id="mcoo:MCOO_45590"/>
<organism evidence="4 5">
    <name type="scientific">Mycobacterium cookii</name>
    <dbReference type="NCBI Taxonomy" id="1775"/>
    <lineage>
        <taxon>Bacteria</taxon>
        <taxon>Bacillati</taxon>
        <taxon>Actinomycetota</taxon>
        <taxon>Actinomycetes</taxon>
        <taxon>Mycobacteriales</taxon>
        <taxon>Mycobacteriaceae</taxon>
        <taxon>Mycobacterium</taxon>
    </lineage>
</organism>
<evidence type="ECO:0000256" key="2">
    <source>
        <dbReference type="ARBA" id="ARBA00022857"/>
    </source>
</evidence>
<dbReference type="Gene3D" id="3.40.50.720">
    <property type="entry name" value="NAD(P)-binding Rossmann-like Domain"/>
    <property type="match status" value="1"/>
</dbReference>